<protein>
    <submittedName>
        <fullName evidence="2">Uncharacterized protein</fullName>
    </submittedName>
</protein>
<keyword evidence="1" id="KW-0472">Membrane</keyword>
<evidence type="ECO:0000313" key="2">
    <source>
        <dbReference type="EMBL" id="RCX17229.1"/>
    </source>
</evidence>
<comment type="caution">
    <text evidence="2">The sequence shown here is derived from an EMBL/GenBank/DDBJ whole genome shotgun (WGS) entry which is preliminary data.</text>
</comment>
<accession>A0A369B6T8</accession>
<keyword evidence="1" id="KW-1133">Transmembrane helix</keyword>
<evidence type="ECO:0000256" key="1">
    <source>
        <dbReference type="SAM" id="Phobius"/>
    </source>
</evidence>
<gene>
    <name evidence="2" type="ORF">DFR58_108124</name>
</gene>
<evidence type="ECO:0000313" key="3">
    <source>
        <dbReference type="Proteomes" id="UP000253034"/>
    </source>
</evidence>
<dbReference type="RefSeq" id="WP_114297466.1">
    <property type="nucleotide sequence ID" value="NZ_QPJT01000008.1"/>
</dbReference>
<name>A0A369B6T8_9FIRM</name>
<reference evidence="2 3" key="1">
    <citation type="submission" date="2018-07" db="EMBL/GenBank/DDBJ databases">
        <title>Genomic Encyclopedia of Type Strains, Phase IV (KMG-IV): sequencing the most valuable type-strain genomes for metagenomic binning, comparative biology and taxonomic classification.</title>
        <authorList>
            <person name="Goeker M."/>
        </authorList>
    </citation>
    <scope>NUCLEOTIDE SEQUENCE [LARGE SCALE GENOMIC DNA]</scope>
    <source>
        <strain evidence="2 3">DSM 27016</strain>
    </source>
</reference>
<sequence>MIIIGIRKKPLKFIICIILAVSVGFNIYGYAQNLRLTSKYKSLLFISNHIEQYYMSSSLLTGFSPSSYKTVEIFDISKGQVIKKVSSNSFIENEAKGYLLRITGMYVKANALPDKGYIIKIPLKKPITVENQWLNDYDTDPVKEIFVLIPASGNPYLLVMDNMNRPLFYNFEGNTGRLLASLSFNPHEI</sequence>
<keyword evidence="3" id="KW-1185">Reference proteome</keyword>
<dbReference type="EMBL" id="QPJT01000008">
    <property type="protein sequence ID" value="RCX17229.1"/>
    <property type="molecule type" value="Genomic_DNA"/>
</dbReference>
<keyword evidence="1" id="KW-0812">Transmembrane</keyword>
<dbReference type="AlphaFoldDB" id="A0A369B6T8"/>
<dbReference type="Proteomes" id="UP000253034">
    <property type="component" value="Unassembled WGS sequence"/>
</dbReference>
<dbReference type="OrthoDB" id="2083243at2"/>
<proteinExistence type="predicted"/>
<feature type="transmembrane region" description="Helical" evidence="1">
    <location>
        <begin position="12"/>
        <end position="31"/>
    </location>
</feature>
<organism evidence="2 3">
    <name type="scientific">Anaerobacterium chartisolvens</name>
    <dbReference type="NCBI Taxonomy" id="1297424"/>
    <lineage>
        <taxon>Bacteria</taxon>
        <taxon>Bacillati</taxon>
        <taxon>Bacillota</taxon>
        <taxon>Clostridia</taxon>
        <taxon>Eubacteriales</taxon>
        <taxon>Oscillospiraceae</taxon>
        <taxon>Anaerobacterium</taxon>
    </lineage>
</organism>